<comment type="caution">
    <text evidence="1">The sequence shown here is derived from an EMBL/GenBank/DDBJ whole genome shotgun (WGS) entry which is preliminary data.</text>
</comment>
<reference evidence="1" key="1">
    <citation type="submission" date="2020-09" db="EMBL/GenBank/DDBJ databases">
        <title>Iningainema tapete sp. nov. (Scytonemataceae, Cyanobacteria) from greenhouses in central Florida (USA) produces two types of nodularin with biosynthetic potential for microcystin-LR and anabaenopeptins.</title>
        <authorList>
            <person name="Berthold D.E."/>
            <person name="Lefler F.W."/>
            <person name="Huang I.-S."/>
            <person name="Abdulla H."/>
            <person name="Zimba P.V."/>
            <person name="Laughinghouse H.D. IV."/>
        </authorList>
    </citation>
    <scope>NUCLEOTIDE SEQUENCE</scope>
    <source>
        <strain evidence="1">BLCCT55</strain>
    </source>
</reference>
<dbReference type="AlphaFoldDB" id="A0A8J7BYN2"/>
<dbReference type="InterPro" id="IPR035093">
    <property type="entry name" value="RelE/ParE_toxin_dom_sf"/>
</dbReference>
<evidence type="ECO:0000313" key="2">
    <source>
        <dbReference type="Proteomes" id="UP000629098"/>
    </source>
</evidence>
<gene>
    <name evidence="1" type="ORF">ICL16_29355</name>
</gene>
<sequence>MTPQQPFELIYASEVVQHLLAIERKYHSQIRSIIEEQLSYEPEVETRNRKPLLRPSELGFTWELRFGSNNRFRVFYRTELSEKQVYILAIGVKDGNTLFIGGEEFEL</sequence>
<evidence type="ECO:0000313" key="1">
    <source>
        <dbReference type="EMBL" id="MBD2776057.1"/>
    </source>
</evidence>
<name>A0A8J7BYN2_9CYAN</name>
<proteinExistence type="predicted"/>
<dbReference type="SUPFAM" id="SSF143011">
    <property type="entry name" value="RelE-like"/>
    <property type="match status" value="1"/>
</dbReference>
<dbReference type="Proteomes" id="UP000629098">
    <property type="component" value="Unassembled WGS sequence"/>
</dbReference>
<accession>A0A8J7BYN2</accession>
<dbReference type="EMBL" id="JACXAE010000086">
    <property type="protein sequence ID" value="MBD2776057.1"/>
    <property type="molecule type" value="Genomic_DNA"/>
</dbReference>
<protein>
    <submittedName>
        <fullName evidence="1">Addiction module toxin RelE</fullName>
    </submittedName>
</protein>
<dbReference type="RefSeq" id="WP_190835108.1">
    <property type="nucleotide sequence ID" value="NZ_CAWPPI010000086.1"/>
</dbReference>
<dbReference type="Gene3D" id="3.30.2310.20">
    <property type="entry name" value="RelE-like"/>
    <property type="match status" value="1"/>
</dbReference>
<organism evidence="1 2">
    <name type="scientific">Iningainema tapete BLCC-T55</name>
    <dbReference type="NCBI Taxonomy" id="2748662"/>
    <lineage>
        <taxon>Bacteria</taxon>
        <taxon>Bacillati</taxon>
        <taxon>Cyanobacteriota</taxon>
        <taxon>Cyanophyceae</taxon>
        <taxon>Nostocales</taxon>
        <taxon>Scytonemataceae</taxon>
        <taxon>Iningainema tapete</taxon>
    </lineage>
</organism>
<keyword evidence="2" id="KW-1185">Reference proteome</keyword>